<gene>
    <name evidence="1" type="ORF">J3Q64DRAFT_1694042</name>
</gene>
<dbReference type="EMBL" id="JBCLYO010000001">
    <property type="protein sequence ID" value="KAL0097631.1"/>
    <property type="molecule type" value="Genomic_DNA"/>
</dbReference>
<evidence type="ECO:0000313" key="1">
    <source>
        <dbReference type="EMBL" id="KAL0097631.1"/>
    </source>
</evidence>
<name>A0ABR3BFI5_PHYBL</name>
<protein>
    <submittedName>
        <fullName evidence="1">Uncharacterized protein</fullName>
    </submittedName>
</protein>
<dbReference type="Proteomes" id="UP001448207">
    <property type="component" value="Unassembled WGS sequence"/>
</dbReference>
<reference evidence="1 2" key="1">
    <citation type="submission" date="2024-04" db="EMBL/GenBank/DDBJ databases">
        <title>Symmetric and asymmetric DNA N6-adenine methylation regulates different biological responses in Mucorales.</title>
        <authorList>
            <consortium name="Lawrence Berkeley National Laboratory"/>
            <person name="Lax C."/>
            <person name="Mondo S.J."/>
            <person name="Osorio-Concepcion M."/>
            <person name="Muszewska A."/>
            <person name="Corrochano-Luque M."/>
            <person name="Gutierrez G."/>
            <person name="Riley R."/>
            <person name="Lipzen A."/>
            <person name="Guo J."/>
            <person name="Hundley H."/>
            <person name="Amirebrahimi M."/>
            <person name="Ng V."/>
            <person name="Lorenzo-Gutierrez D."/>
            <person name="Binder U."/>
            <person name="Yang J."/>
            <person name="Song Y."/>
            <person name="Canovas D."/>
            <person name="Navarro E."/>
            <person name="Freitag M."/>
            <person name="Gabaldon T."/>
            <person name="Grigoriev I.V."/>
            <person name="Corrochano L.M."/>
            <person name="Nicolas F.E."/>
            <person name="Garre V."/>
        </authorList>
    </citation>
    <scope>NUCLEOTIDE SEQUENCE [LARGE SCALE GENOMIC DNA]</scope>
    <source>
        <strain evidence="1 2">L51</strain>
    </source>
</reference>
<sequence>MVFKLPLHPTVQHPELVKHPIRDIGYAWGSRKCEYTRNVSLEISPQHFTPSVLRHPHFFSYKNRYNSQFPVIPPLPPGFLSVVLGFRHVFSCACFFFVFYAQLPFHCSHGEALHVKFMYQVMSSVQCRFAFKHKYFLNPTQLSASVQCPVPSCFLAQLLTTILFMVPSYHVWSTECVQRYAYGEVYREPAQYFYTLRS</sequence>
<organism evidence="1 2">
    <name type="scientific">Phycomyces blakesleeanus</name>
    <dbReference type="NCBI Taxonomy" id="4837"/>
    <lineage>
        <taxon>Eukaryota</taxon>
        <taxon>Fungi</taxon>
        <taxon>Fungi incertae sedis</taxon>
        <taxon>Mucoromycota</taxon>
        <taxon>Mucoromycotina</taxon>
        <taxon>Mucoromycetes</taxon>
        <taxon>Mucorales</taxon>
        <taxon>Phycomycetaceae</taxon>
        <taxon>Phycomyces</taxon>
    </lineage>
</organism>
<comment type="caution">
    <text evidence="1">The sequence shown here is derived from an EMBL/GenBank/DDBJ whole genome shotgun (WGS) entry which is preliminary data.</text>
</comment>
<keyword evidence="2" id="KW-1185">Reference proteome</keyword>
<proteinExistence type="predicted"/>
<accession>A0ABR3BFI5</accession>
<evidence type="ECO:0000313" key="2">
    <source>
        <dbReference type="Proteomes" id="UP001448207"/>
    </source>
</evidence>